<dbReference type="Proteomes" id="UP001157914">
    <property type="component" value="Unassembled WGS sequence"/>
</dbReference>
<dbReference type="SUPFAM" id="SSF47413">
    <property type="entry name" value="lambda repressor-like DNA-binding domains"/>
    <property type="match status" value="1"/>
</dbReference>
<dbReference type="SMART" id="SM00354">
    <property type="entry name" value="HTH_LACI"/>
    <property type="match status" value="1"/>
</dbReference>
<dbReference type="SUPFAM" id="SSF53822">
    <property type="entry name" value="Periplasmic binding protein-like I"/>
    <property type="match status" value="1"/>
</dbReference>
<dbReference type="PROSITE" id="PS50932">
    <property type="entry name" value="HTH_LACI_2"/>
    <property type="match status" value="1"/>
</dbReference>
<evidence type="ECO:0000256" key="2">
    <source>
        <dbReference type="ARBA" id="ARBA00023125"/>
    </source>
</evidence>
<evidence type="ECO:0000256" key="1">
    <source>
        <dbReference type="ARBA" id="ARBA00023015"/>
    </source>
</evidence>
<evidence type="ECO:0000259" key="4">
    <source>
        <dbReference type="PROSITE" id="PS50932"/>
    </source>
</evidence>
<evidence type="ECO:0000256" key="3">
    <source>
        <dbReference type="ARBA" id="ARBA00023163"/>
    </source>
</evidence>
<dbReference type="InterPro" id="IPR046335">
    <property type="entry name" value="LacI/GalR-like_sensor"/>
</dbReference>
<dbReference type="Gene3D" id="1.10.260.40">
    <property type="entry name" value="lambda repressor-like DNA-binding domains"/>
    <property type="match status" value="1"/>
</dbReference>
<dbReference type="RefSeq" id="WP_155194283.1">
    <property type="nucleotide sequence ID" value="NZ_BAAAEA010000003.1"/>
</dbReference>
<accession>A0ABY1NQ15</accession>
<dbReference type="PROSITE" id="PS00356">
    <property type="entry name" value="HTH_LACI_1"/>
    <property type="match status" value="1"/>
</dbReference>
<keyword evidence="1" id="KW-0805">Transcription regulation</keyword>
<proteinExistence type="predicted"/>
<dbReference type="InterPro" id="IPR000843">
    <property type="entry name" value="HTH_LacI"/>
</dbReference>
<dbReference type="Gene3D" id="3.40.50.2300">
    <property type="match status" value="2"/>
</dbReference>
<sequence>MPTIKDVAKKAEVSVGTVSRVLAGNATVKQPLQQRVLAAMEELDYKPNRAARALRTNSIDVVGLIVPDITNPFFAQLAKDIEMAAAKRGHSVMLANSHDDPQVERTQIAAFQDRSVCGILIAAASDGHVPSDTDIPVMSVDRRFGSHPLIATDHFESSGKIADHLFKLGHRRITYIAGPDSMEVARARRDGFMARIKTLSTHEDPIDLNVVQAQFDYDSGEMTGRKLLQNLAEDKRPTAIAAANDQLAIGVLRSARDLGIHVPQELSVTGFDDINLASLVVPRLTTLRQPTEDIAANALQKIFAEIWDGSDLAIPGALIIRESTAPVRK</sequence>
<name>A0ABY1NQ15_9HYPH</name>
<comment type="caution">
    <text evidence="5">The sequence shown here is derived from an EMBL/GenBank/DDBJ whole genome shotgun (WGS) entry which is preliminary data.</text>
</comment>
<feature type="domain" description="HTH lacI-type" evidence="4">
    <location>
        <begin position="2"/>
        <end position="56"/>
    </location>
</feature>
<keyword evidence="6" id="KW-1185">Reference proteome</keyword>
<evidence type="ECO:0000313" key="5">
    <source>
        <dbReference type="EMBL" id="SMP14478.1"/>
    </source>
</evidence>
<dbReference type="Pfam" id="PF00356">
    <property type="entry name" value="LacI"/>
    <property type="match status" value="1"/>
</dbReference>
<dbReference type="CDD" id="cd06267">
    <property type="entry name" value="PBP1_LacI_sugar_binding-like"/>
    <property type="match status" value="1"/>
</dbReference>
<dbReference type="InterPro" id="IPR028082">
    <property type="entry name" value="Peripla_BP_I"/>
</dbReference>
<reference evidence="5 6" key="1">
    <citation type="submission" date="2017-05" db="EMBL/GenBank/DDBJ databases">
        <authorList>
            <person name="Varghese N."/>
            <person name="Submissions S."/>
        </authorList>
    </citation>
    <scope>NUCLEOTIDE SEQUENCE [LARGE SCALE GENOMIC DNA]</scope>
    <source>
        <strain evidence="5 6">DSM 15949</strain>
    </source>
</reference>
<organism evidence="5 6">
    <name type="scientific">Roseibium denhamense</name>
    <dbReference type="NCBI Taxonomy" id="76305"/>
    <lineage>
        <taxon>Bacteria</taxon>
        <taxon>Pseudomonadati</taxon>
        <taxon>Pseudomonadota</taxon>
        <taxon>Alphaproteobacteria</taxon>
        <taxon>Hyphomicrobiales</taxon>
        <taxon>Stappiaceae</taxon>
        <taxon>Roseibium</taxon>
    </lineage>
</organism>
<gene>
    <name evidence="5" type="ORF">SAMN06265374_1439</name>
</gene>
<keyword evidence="2" id="KW-0238">DNA-binding</keyword>
<protein>
    <submittedName>
        <fullName evidence="5">Transcriptional regulator, LacI family</fullName>
    </submittedName>
</protein>
<dbReference type="PANTHER" id="PTHR30146:SF109">
    <property type="entry name" value="HTH-TYPE TRANSCRIPTIONAL REGULATOR GALS"/>
    <property type="match status" value="1"/>
</dbReference>
<dbReference type="InterPro" id="IPR010982">
    <property type="entry name" value="Lambda_DNA-bd_dom_sf"/>
</dbReference>
<dbReference type="Pfam" id="PF13377">
    <property type="entry name" value="Peripla_BP_3"/>
    <property type="match status" value="1"/>
</dbReference>
<dbReference type="PANTHER" id="PTHR30146">
    <property type="entry name" value="LACI-RELATED TRANSCRIPTIONAL REPRESSOR"/>
    <property type="match status" value="1"/>
</dbReference>
<dbReference type="CDD" id="cd01392">
    <property type="entry name" value="HTH_LacI"/>
    <property type="match status" value="1"/>
</dbReference>
<dbReference type="EMBL" id="FXTT01000002">
    <property type="protein sequence ID" value="SMP14478.1"/>
    <property type="molecule type" value="Genomic_DNA"/>
</dbReference>
<evidence type="ECO:0000313" key="6">
    <source>
        <dbReference type="Proteomes" id="UP001157914"/>
    </source>
</evidence>
<keyword evidence="3" id="KW-0804">Transcription</keyword>